<dbReference type="InterPro" id="IPR013762">
    <property type="entry name" value="Integrase-like_cat_sf"/>
</dbReference>
<evidence type="ECO:0000256" key="2">
    <source>
        <dbReference type="ARBA" id="ARBA00022908"/>
    </source>
</evidence>
<dbReference type="PANTHER" id="PTHR30629">
    <property type="entry name" value="PROPHAGE INTEGRASE"/>
    <property type="match status" value="1"/>
</dbReference>
<dbReference type="InterPro" id="IPR050808">
    <property type="entry name" value="Phage_Integrase"/>
</dbReference>
<keyword evidence="9" id="KW-1185">Reference proteome</keyword>
<keyword evidence="3 5" id="KW-0238">DNA-binding</keyword>
<dbReference type="Gene3D" id="1.10.443.10">
    <property type="entry name" value="Intergrase catalytic core"/>
    <property type="match status" value="1"/>
</dbReference>
<dbReference type="InterPro" id="IPR002104">
    <property type="entry name" value="Integrase_catalytic"/>
</dbReference>
<dbReference type="GO" id="GO:0006310">
    <property type="term" value="P:DNA recombination"/>
    <property type="evidence" value="ECO:0007669"/>
    <property type="project" value="UniProtKB-KW"/>
</dbReference>
<evidence type="ECO:0000256" key="3">
    <source>
        <dbReference type="ARBA" id="ARBA00023125"/>
    </source>
</evidence>
<sequence>MAGAGIRKPQNSLTARFVETVTEPGKHFDGHGLFLRVRPNGAKQWVQRITIRGKRSEIGLGSPPAISLAVARKLALENRGKAMLGGDPLAERRAAREALTFAQTVEAYAAVKLKEFKSEKHRKQWLSSIERLAFPALADILVRDIDVADILRMLEPHWRERTVTAKKLRGRVEAILNWATVSGHRTGDNPARWGGNLKELLPAPGKVTQVQNQPALALGDVADWWAALERRDGMAAKALQFLTLTAARSGEVRGMTWDEIDFGAKSAIRTTPVATLATSATWTIPASRMKGGREHRVALTPEAVAILQGLPRMEDSPFVFFAPRGGMLSDMSISAVMRRMQESEVKAGRAGYLDPRNKRPAVPHGLRSTFRQWAAEQGYPRDMAEVALAHFIGSDVERAYQRSDMLERRRAMMSAWAGFLRGDKVVATGNIVKMGYAP</sequence>
<dbReference type="GO" id="GO:0015074">
    <property type="term" value="P:DNA integration"/>
    <property type="evidence" value="ECO:0007669"/>
    <property type="project" value="UniProtKB-KW"/>
</dbReference>
<dbReference type="GO" id="GO:0003677">
    <property type="term" value="F:DNA binding"/>
    <property type="evidence" value="ECO:0007669"/>
    <property type="project" value="UniProtKB-UniRule"/>
</dbReference>
<dbReference type="PROSITE" id="PS51898">
    <property type="entry name" value="TYR_RECOMBINASE"/>
    <property type="match status" value="1"/>
</dbReference>
<dbReference type="Pfam" id="PF13356">
    <property type="entry name" value="Arm-DNA-bind_3"/>
    <property type="match status" value="1"/>
</dbReference>
<dbReference type="Pfam" id="PF00589">
    <property type="entry name" value="Phage_integrase"/>
    <property type="match status" value="1"/>
</dbReference>
<keyword evidence="2" id="KW-0229">DNA integration</keyword>
<dbReference type="AlphaFoldDB" id="A0A1W2B4E6"/>
<dbReference type="PANTHER" id="PTHR30629:SF2">
    <property type="entry name" value="PROPHAGE INTEGRASE INTS-RELATED"/>
    <property type="match status" value="1"/>
</dbReference>
<dbReference type="InterPro" id="IPR010998">
    <property type="entry name" value="Integrase_recombinase_N"/>
</dbReference>
<feature type="domain" description="Core-binding (CB)" evidence="7">
    <location>
        <begin position="99"/>
        <end position="180"/>
    </location>
</feature>
<dbReference type="PROSITE" id="PS51900">
    <property type="entry name" value="CB"/>
    <property type="match status" value="1"/>
</dbReference>
<name>A0A1W2B4E6_9RHOB</name>
<evidence type="ECO:0000259" key="7">
    <source>
        <dbReference type="PROSITE" id="PS51900"/>
    </source>
</evidence>
<comment type="similarity">
    <text evidence="1">Belongs to the 'phage' integrase family.</text>
</comment>
<keyword evidence="4" id="KW-0233">DNA recombination</keyword>
<dbReference type="SUPFAM" id="SSF56349">
    <property type="entry name" value="DNA breaking-rejoining enzymes"/>
    <property type="match status" value="1"/>
</dbReference>
<protein>
    <submittedName>
        <fullName evidence="8">Integrase</fullName>
    </submittedName>
</protein>
<evidence type="ECO:0000256" key="1">
    <source>
        <dbReference type="ARBA" id="ARBA00008857"/>
    </source>
</evidence>
<dbReference type="EMBL" id="FWYD01000003">
    <property type="protein sequence ID" value="SMC67572.1"/>
    <property type="molecule type" value="Genomic_DNA"/>
</dbReference>
<evidence type="ECO:0000313" key="9">
    <source>
        <dbReference type="Proteomes" id="UP000192330"/>
    </source>
</evidence>
<dbReference type="InterPro" id="IPR038488">
    <property type="entry name" value="Integrase_DNA-bd_sf"/>
</dbReference>
<dbReference type="Gene3D" id="3.30.160.390">
    <property type="entry name" value="Integrase, DNA-binding domain"/>
    <property type="match status" value="1"/>
</dbReference>
<proteinExistence type="inferred from homology"/>
<evidence type="ECO:0000313" key="8">
    <source>
        <dbReference type="EMBL" id="SMC67572.1"/>
    </source>
</evidence>
<feature type="domain" description="Tyr recombinase" evidence="6">
    <location>
        <begin position="211"/>
        <end position="413"/>
    </location>
</feature>
<dbReference type="STRING" id="1387277.SAMN06295998_103480"/>
<evidence type="ECO:0000259" key="6">
    <source>
        <dbReference type="PROSITE" id="PS51898"/>
    </source>
</evidence>
<dbReference type="InterPro" id="IPR011010">
    <property type="entry name" value="DNA_brk_join_enz"/>
</dbReference>
<organism evidence="8 9">
    <name type="scientific">Primorskyibacter flagellatus</name>
    <dbReference type="NCBI Taxonomy" id="1387277"/>
    <lineage>
        <taxon>Bacteria</taxon>
        <taxon>Pseudomonadati</taxon>
        <taxon>Pseudomonadota</taxon>
        <taxon>Alphaproteobacteria</taxon>
        <taxon>Rhodobacterales</taxon>
        <taxon>Roseobacteraceae</taxon>
        <taxon>Primorskyibacter</taxon>
    </lineage>
</organism>
<dbReference type="OrthoDB" id="9795573at2"/>
<dbReference type="Gene3D" id="1.10.150.130">
    <property type="match status" value="1"/>
</dbReference>
<accession>A0A1W2B4E6</accession>
<reference evidence="8 9" key="1">
    <citation type="submission" date="2017-04" db="EMBL/GenBank/DDBJ databases">
        <authorList>
            <person name="Afonso C.L."/>
            <person name="Miller P.J."/>
            <person name="Scott M.A."/>
            <person name="Spackman E."/>
            <person name="Goraichik I."/>
            <person name="Dimitrov K.M."/>
            <person name="Suarez D.L."/>
            <person name="Swayne D.E."/>
        </authorList>
    </citation>
    <scope>NUCLEOTIDE SEQUENCE [LARGE SCALE GENOMIC DNA]</scope>
    <source>
        <strain evidence="8 9">CGMCC 1.12644</strain>
    </source>
</reference>
<evidence type="ECO:0000256" key="4">
    <source>
        <dbReference type="ARBA" id="ARBA00023172"/>
    </source>
</evidence>
<dbReference type="Pfam" id="PF22022">
    <property type="entry name" value="Phage_int_M"/>
    <property type="match status" value="1"/>
</dbReference>
<dbReference type="RefSeq" id="WP_084352081.1">
    <property type="nucleotide sequence ID" value="NZ_FWYD01000003.1"/>
</dbReference>
<dbReference type="InterPro" id="IPR053876">
    <property type="entry name" value="Phage_int_M"/>
</dbReference>
<evidence type="ECO:0000256" key="5">
    <source>
        <dbReference type="PROSITE-ProRule" id="PRU01248"/>
    </source>
</evidence>
<dbReference type="Proteomes" id="UP000192330">
    <property type="component" value="Unassembled WGS sequence"/>
</dbReference>
<dbReference type="CDD" id="cd00801">
    <property type="entry name" value="INT_P4_C"/>
    <property type="match status" value="1"/>
</dbReference>
<gene>
    <name evidence="8" type="ORF">SAMN06295998_103480</name>
</gene>
<dbReference type="InterPro" id="IPR044068">
    <property type="entry name" value="CB"/>
</dbReference>
<dbReference type="InterPro" id="IPR025166">
    <property type="entry name" value="Integrase_DNA_bind_dom"/>
</dbReference>